<dbReference type="AlphaFoldDB" id="A0A4Y2R7S2"/>
<reference evidence="1 2" key="1">
    <citation type="journal article" date="2019" name="Sci. Rep.">
        <title>Orb-weaving spider Araneus ventricosus genome elucidates the spidroin gene catalogue.</title>
        <authorList>
            <person name="Kono N."/>
            <person name="Nakamura H."/>
            <person name="Ohtoshi R."/>
            <person name="Moran D.A.P."/>
            <person name="Shinohara A."/>
            <person name="Yoshida Y."/>
            <person name="Fujiwara M."/>
            <person name="Mori M."/>
            <person name="Tomita M."/>
            <person name="Arakawa K."/>
        </authorList>
    </citation>
    <scope>NUCLEOTIDE SEQUENCE [LARGE SCALE GENOMIC DNA]</scope>
</reference>
<organism evidence="1 2">
    <name type="scientific">Araneus ventricosus</name>
    <name type="common">Orbweaver spider</name>
    <name type="synonym">Epeira ventricosa</name>
    <dbReference type="NCBI Taxonomy" id="182803"/>
    <lineage>
        <taxon>Eukaryota</taxon>
        <taxon>Metazoa</taxon>
        <taxon>Ecdysozoa</taxon>
        <taxon>Arthropoda</taxon>
        <taxon>Chelicerata</taxon>
        <taxon>Arachnida</taxon>
        <taxon>Araneae</taxon>
        <taxon>Araneomorphae</taxon>
        <taxon>Entelegynae</taxon>
        <taxon>Araneoidea</taxon>
        <taxon>Araneidae</taxon>
        <taxon>Araneus</taxon>
    </lineage>
</organism>
<proteinExistence type="predicted"/>
<name>A0A4Y2R7S2_ARAVE</name>
<sequence>MTRTTPELTSSPNFHATPTGGCLATMYRFSLTGPIMTDLQWNRFGNLKPPAPELRPSILGHQWPRRTFLDTATLIH</sequence>
<accession>A0A4Y2R7S2</accession>
<dbReference type="EMBL" id="BGPR01015855">
    <property type="protein sequence ID" value="GBN70855.1"/>
    <property type="molecule type" value="Genomic_DNA"/>
</dbReference>
<comment type="caution">
    <text evidence="1">The sequence shown here is derived from an EMBL/GenBank/DDBJ whole genome shotgun (WGS) entry which is preliminary data.</text>
</comment>
<gene>
    <name evidence="1" type="ORF">AVEN_242060_1</name>
</gene>
<keyword evidence="2" id="KW-1185">Reference proteome</keyword>
<dbReference type="Proteomes" id="UP000499080">
    <property type="component" value="Unassembled WGS sequence"/>
</dbReference>
<evidence type="ECO:0000313" key="2">
    <source>
        <dbReference type="Proteomes" id="UP000499080"/>
    </source>
</evidence>
<protein>
    <submittedName>
        <fullName evidence="1">Uncharacterized protein</fullName>
    </submittedName>
</protein>
<evidence type="ECO:0000313" key="1">
    <source>
        <dbReference type="EMBL" id="GBN70855.1"/>
    </source>
</evidence>